<proteinExistence type="predicted"/>
<organism evidence="1 2">
    <name type="scientific">Cerrena zonata</name>
    <dbReference type="NCBI Taxonomy" id="2478898"/>
    <lineage>
        <taxon>Eukaryota</taxon>
        <taxon>Fungi</taxon>
        <taxon>Dikarya</taxon>
        <taxon>Basidiomycota</taxon>
        <taxon>Agaricomycotina</taxon>
        <taxon>Agaricomycetes</taxon>
        <taxon>Polyporales</taxon>
        <taxon>Cerrenaceae</taxon>
        <taxon>Cerrena</taxon>
    </lineage>
</organism>
<comment type="caution">
    <text evidence="1">The sequence shown here is derived from an EMBL/GenBank/DDBJ whole genome shotgun (WGS) entry which is preliminary data.</text>
</comment>
<dbReference type="AlphaFoldDB" id="A0AAW0FZX0"/>
<evidence type="ECO:0000313" key="1">
    <source>
        <dbReference type="EMBL" id="KAK7684410.1"/>
    </source>
</evidence>
<dbReference type="EMBL" id="JASBNA010000025">
    <property type="protein sequence ID" value="KAK7684410.1"/>
    <property type="molecule type" value="Genomic_DNA"/>
</dbReference>
<reference evidence="1 2" key="1">
    <citation type="submission" date="2022-09" db="EMBL/GenBank/DDBJ databases">
        <authorList>
            <person name="Palmer J.M."/>
        </authorList>
    </citation>
    <scope>NUCLEOTIDE SEQUENCE [LARGE SCALE GENOMIC DNA]</scope>
    <source>
        <strain evidence="1 2">DSM 7382</strain>
    </source>
</reference>
<evidence type="ECO:0000313" key="2">
    <source>
        <dbReference type="Proteomes" id="UP001385951"/>
    </source>
</evidence>
<accession>A0AAW0FZX0</accession>
<keyword evidence="2" id="KW-1185">Reference proteome</keyword>
<dbReference type="Proteomes" id="UP001385951">
    <property type="component" value="Unassembled WGS sequence"/>
</dbReference>
<name>A0AAW0FZX0_9APHY</name>
<gene>
    <name evidence="1" type="ORF">QCA50_012357</name>
</gene>
<sequence>MDGAGCEVRGPEMFCVAFFLANCKGISDNKQIASYRIALKMCESKRNELESDIEILLFVYLILFGRLADILAFRMPTFTISVDLLAIAMHRPRVGEEDRSHRPQSEKRQTHQSNGYKLFLYFQYTEDRTLKKNNQSRITEMQGVRSKDSE</sequence>
<protein>
    <submittedName>
        <fullName evidence="1">Uncharacterized protein</fullName>
    </submittedName>
</protein>